<keyword evidence="11" id="KW-0406">Ion transport</keyword>
<dbReference type="Pfam" id="PF07715">
    <property type="entry name" value="Plug"/>
    <property type="match status" value="1"/>
</dbReference>
<keyword evidence="8 23" id="KW-0732">Signal</keyword>
<dbReference type="InterPro" id="IPR000531">
    <property type="entry name" value="Beta-barrel_TonB"/>
</dbReference>
<evidence type="ECO:0000256" key="3">
    <source>
        <dbReference type="ARBA" id="ARBA00022448"/>
    </source>
</evidence>
<dbReference type="PANTHER" id="PTHR32552:SF90">
    <property type="entry name" value="METAL-PSEUDOPALINE RECEPTOR CNTO"/>
    <property type="match status" value="1"/>
</dbReference>
<dbReference type="GO" id="GO:0015344">
    <property type="term" value="F:siderophore uptake transmembrane transporter activity"/>
    <property type="evidence" value="ECO:0007669"/>
    <property type="project" value="TreeGrafter"/>
</dbReference>
<evidence type="ECO:0000313" key="26">
    <source>
        <dbReference type="EMBL" id="WEK28405.1"/>
    </source>
</evidence>
<proteinExistence type="inferred from homology"/>
<evidence type="ECO:0000256" key="12">
    <source>
        <dbReference type="ARBA" id="ARBA00023077"/>
    </source>
</evidence>
<evidence type="ECO:0000259" key="25">
    <source>
        <dbReference type="Pfam" id="PF07715"/>
    </source>
</evidence>
<evidence type="ECO:0000256" key="17">
    <source>
        <dbReference type="ARBA" id="ARBA00056786"/>
    </source>
</evidence>
<evidence type="ECO:0000256" key="2">
    <source>
        <dbReference type="ARBA" id="ARBA00009810"/>
    </source>
</evidence>
<dbReference type="CDD" id="cd01347">
    <property type="entry name" value="ligand_gated_channel"/>
    <property type="match status" value="1"/>
</dbReference>
<dbReference type="InterPro" id="IPR036942">
    <property type="entry name" value="Beta-barrel_TonB_sf"/>
</dbReference>
<dbReference type="PROSITE" id="PS52016">
    <property type="entry name" value="TONB_DEPENDENT_REC_3"/>
    <property type="match status" value="1"/>
</dbReference>
<dbReference type="SUPFAM" id="SSF56935">
    <property type="entry name" value="Porins"/>
    <property type="match status" value="1"/>
</dbReference>
<keyword evidence="9" id="KW-0862">Zinc</keyword>
<evidence type="ECO:0000256" key="23">
    <source>
        <dbReference type="SAM" id="SignalP"/>
    </source>
</evidence>
<dbReference type="PROSITE" id="PS01156">
    <property type="entry name" value="TONB_DEPENDENT_REC_2"/>
    <property type="match status" value="1"/>
</dbReference>
<keyword evidence="5" id="KW-0410">Iron transport</keyword>
<feature type="domain" description="TonB-dependent receptor plug" evidence="25">
    <location>
        <begin position="70"/>
        <end position="168"/>
    </location>
</feature>
<dbReference type="AlphaFoldDB" id="A0AAJ5WCS0"/>
<evidence type="ECO:0000256" key="10">
    <source>
        <dbReference type="ARBA" id="ARBA00023004"/>
    </source>
</evidence>
<dbReference type="GO" id="GO:0009279">
    <property type="term" value="C:cell outer membrane"/>
    <property type="evidence" value="ECO:0007669"/>
    <property type="project" value="UniProtKB-SubCell"/>
</dbReference>
<evidence type="ECO:0000256" key="4">
    <source>
        <dbReference type="ARBA" id="ARBA00022452"/>
    </source>
</evidence>
<keyword evidence="9" id="KW-0864">Zinc transport</keyword>
<dbReference type="GO" id="GO:0015675">
    <property type="term" value="P:nickel cation transport"/>
    <property type="evidence" value="ECO:0007669"/>
    <property type="project" value="UniProtKB-KW"/>
</dbReference>
<dbReference type="InterPro" id="IPR037066">
    <property type="entry name" value="Plug_dom_sf"/>
</dbReference>
<dbReference type="Pfam" id="PF00593">
    <property type="entry name" value="TonB_dep_Rec_b-barrel"/>
    <property type="match status" value="1"/>
</dbReference>
<evidence type="ECO:0000256" key="20">
    <source>
        <dbReference type="PROSITE-ProRule" id="PRU10144"/>
    </source>
</evidence>
<feature type="domain" description="TonB-dependent receptor-like beta-barrel" evidence="24">
    <location>
        <begin position="241"/>
        <end position="681"/>
    </location>
</feature>
<feature type="region of interest" description="Disordered" evidence="22">
    <location>
        <begin position="41"/>
        <end position="70"/>
    </location>
</feature>
<dbReference type="Gene3D" id="2.170.130.10">
    <property type="entry name" value="TonB-dependent receptor, plug domain"/>
    <property type="match status" value="1"/>
</dbReference>
<comment type="function">
    <text evidence="17">Transports the metallophore pseudopaline, which is involved in the acquisition of nickel and zinc, and thus enables bacterial growth inside the host, where metal access is limited. Is probably involved in the import of pseudopaline-metal complexes.</text>
</comment>
<feature type="signal peptide" evidence="23">
    <location>
        <begin position="1"/>
        <end position="20"/>
    </location>
</feature>
<dbReference type="InterPro" id="IPR010105">
    <property type="entry name" value="TonB_sidphr_rcpt"/>
</dbReference>
<keyword evidence="14 19" id="KW-0472">Membrane</keyword>
<evidence type="ECO:0000256" key="21">
    <source>
        <dbReference type="RuleBase" id="RU003357"/>
    </source>
</evidence>
<dbReference type="FunFam" id="2.40.170.20:FF:000005">
    <property type="entry name" value="TonB-dependent siderophore receptor"/>
    <property type="match status" value="1"/>
</dbReference>
<evidence type="ECO:0000256" key="19">
    <source>
        <dbReference type="PROSITE-ProRule" id="PRU01360"/>
    </source>
</evidence>
<evidence type="ECO:0000256" key="11">
    <source>
        <dbReference type="ARBA" id="ARBA00023065"/>
    </source>
</evidence>
<keyword evidence="4 19" id="KW-1134">Transmembrane beta strand</keyword>
<keyword evidence="7 19" id="KW-0812">Transmembrane</keyword>
<dbReference type="NCBIfam" id="TIGR01783">
    <property type="entry name" value="TonB-siderophor"/>
    <property type="match status" value="1"/>
</dbReference>
<dbReference type="Proteomes" id="UP001216329">
    <property type="component" value="Chromosome"/>
</dbReference>
<gene>
    <name evidence="26" type="ORF">P0Y58_15970</name>
</gene>
<sequence length="711" mass="78093">MRRTFVSLCVLHAVSPLAFAEPEPLSEPAQIELQALSITGSADSERADGPVQGYKATRSASATRTDTALHETPQSVSVVPKDVLQDTGATRLQDGLDYAGGVGRANNFGGQGLTTFTVRGFTTGEFYRNGFPINRGYPNAPDANTVERLEVIRGPATSLYGRGDPGGTFNVVSKQPLPESKVTLGSQFDDQGMHRATLDATGPLNSDGSLAYRLNVLGEGGESFRDDVDSERYDVAPVISWQVNDATKVIFEGDFMRNNHPLDRGLTHLPGQRGTASRDTNIWEKGSDNLLHNDNNMAQLRFEHLLNDNWTLGGGMQWLDGSLKGNAVEANALQADGRTLGRNFNYRKLEWTDRDYQLNLTGHFDTGGFAHTLLTGIEYEDYDYNSIIQRSAAGAGAYPIDLFDPVLGQPRPALTRTTTWDKENLKTWAAFVQDQVALTERLKVLAGVRFERFEHDYVNKLNAAGNFNKGENGVTPRFGLLYDLTDTVAVYANTARSFKPNSGAPAGATGRGFDPEKGKSYELGVKWEALDRQLSVDAAIYHIVKENVLTRDPADPNYSVAAGEVRSRGLDINIAGNITPEWRVIGGYAYVDAEVTKDNRLPSGTRLANIPRNSFSLLNTYEFQDGFAKGLGLGVGVKYVDDRNGQTEAVTYNMDQYTVVDLLSFYQLNEHVRLNLDLKNVFNKEYDEGAFNTYAYPGAPRTVQAGVSYTF</sequence>
<keyword evidence="3 19" id="KW-0813">Transport</keyword>
<dbReference type="GO" id="GO:0015891">
    <property type="term" value="P:siderophore transport"/>
    <property type="evidence" value="ECO:0007669"/>
    <property type="project" value="InterPro"/>
</dbReference>
<dbReference type="PANTHER" id="PTHR32552">
    <property type="entry name" value="FERRICHROME IRON RECEPTOR-RELATED"/>
    <property type="match status" value="1"/>
</dbReference>
<name>A0AAJ5WCS0_9PSED</name>
<dbReference type="InterPro" id="IPR039426">
    <property type="entry name" value="TonB-dep_rcpt-like"/>
</dbReference>
<keyword evidence="10" id="KW-0408">Iron</keyword>
<evidence type="ECO:0000256" key="15">
    <source>
        <dbReference type="ARBA" id="ARBA00023170"/>
    </source>
</evidence>
<comment type="similarity">
    <text evidence="2 19 21">Belongs to the TonB-dependent receptor family.</text>
</comment>
<feature type="chain" id="PRO_5042533359" description="Metal-pseudopaline receptor CntO" evidence="23">
    <location>
        <begin position="21"/>
        <end position="711"/>
    </location>
</feature>
<keyword evidence="13" id="KW-0921">Nickel transport</keyword>
<dbReference type="GO" id="GO:0006829">
    <property type="term" value="P:zinc ion transport"/>
    <property type="evidence" value="ECO:0007669"/>
    <property type="project" value="UniProtKB-KW"/>
</dbReference>
<dbReference type="InterPro" id="IPR012910">
    <property type="entry name" value="Plug_dom"/>
</dbReference>
<dbReference type="GO" id="GO:0038023">
    <property type="term" value="F:signaling receptor activity"/>
    <property type="evidence" value="ECO:0007669"/>
    <property type="project" value="InterPro"/>
</dbReference>
<dbReference type="Gene3D" id="2.40.170.20">
    <property type="entry name" value="TonB-dependent receptor, beta-barrel domain"/>
    <property type="match status" value="1"/>
</dbReference>
<dbReference type="EMBL" id="CP119325">
    <property type="protein sequence ID" value="WEK28405.1"/>
    <property type="molecule type" value="Genomic_DNA"/>
</dbReference>
<evidence type="ECO:0000256" key="7">
    <source>
        <dbReference type="ARBA" id="ARBA00022692"/>
    </source>
</evidence>
<protein>
    <recommendedName>
        <fullName evidence="18">Metal-pseudopaline receptor CntO</fullName>
    </recommendedName>
</protein>
<organism evidence="26 27">
    <name type="scientific">Candidatus Pseudomonas phytovorans</name>
    <dbReference type="NCBI Taxonomy" id="3121377"/>
    <lineage>
        <taxon>Bacteria</taxon>
        <taxon>Pseudomonadati</taxon>
        <taxon>Pseudomonadota</taxon>
        <taxon>Gammaproteobacteria</taxon>
        <taxon>Pseudomonadales</taxon>
        <taxon>Pseudomonadaceae</taxon>
        <taxon>Pseudomonas</taxon>
    </lineage>
</organism>
<evidence type="ECO:0000256" key="6">
    <source>
        <dbReference type="ARBA" id="ARBA00022596"/>
    </source>
</evidence>
<dbReference type="InterPro" id="IPR010917">
    <property type="entry name" value="TonB_rcpt_CS"/>
</dbReference>
<keyword evidence="6" id="KW-0533">Nickel</keyword>
<evidence type="ECO:0000256" key="16">
    <source>
        <dbReference type="ARBA" id="ARBA00023237"/>
    </source>
</evidence>
<evidence type="ECO:0000256" key="13">
    <source>
        <dbReference type="ARBA" id="ARBA00023112"/>
    </source>
</evidence>
<evidence type="ECO:0000256" key="9">
    <source>
        <dbReference type="ARBA" id="ARBA00022906"/>
    </source>
</evidence>
<evidence type="ECO:0000256" key="18">
    <source>
        <dbReference type="ARBA" id="ARBA00072467"/>
    </source>
</evidence>
<accession>A0AAJ5WCS0</accession>
<keyword evidence="15 26" id="KW-0675">Receptor</keyword>
<evidence type="ECO:0000313" key="27">
    <source>
        <dbReference type="Proteomes" id="UP001216329"/>
    </source>
</evidence>
<keyword evidence="12 21" id="KW-0798">TonB box</keyword>
<evidence type="ECO:0000256" key="14">
    <source>
        <dbReference type="ARBA" id="ARBA00023136"/>
    </source>
</evidence>
<evidence type="ECO:0000256" key="8">
    <source>
        <dbReference type="ARBA" id="ARBA00022729"/>
    </source>
</evidence>
<reference evidence="26" key="1">
    <citation type="submission" date="2023-03" db="EMBL/GenBank/DDBJ databases">
        <title>Andean soil-derived lignocellulolytic bacterial consortium as a source of novel taxa and putative plastic-active enzymes.</title>
        <authorList>
            <person name="Diaz-Garcia L."/>
            <person name="Chuvochina M."/>
            <person name="Feuerriegel G."/>
            <person name="Bunk B."/>
            <person name="Sproer C."/>
            <person name="Streit W.R."/>
            <person name="Rodriguez L.M."/>
            <person name="Overmann J."/>
            <person name="Jimenez D.J."/>
        </authorList>
    </citation>
    <scope>NUCLEOTIDE SEQUENCE</scope>
    <source>
        <strain evidence="26">MAG 876</strain>
    </source>
</reference>
<evidence type="ECO:0000256" key="5">
    <source>
        <dbReference type="ARBA" id="ARBA00022496"/>
    </source>
</evidence>
<evidence type="ECO:0000256" key="1">
    <source>
        <dbReference type="ARBA" id="ARBA00004571"/>
    </source>
</evidence>
<evidence type="ECO:0000256" key="22">
    <source>
        <dbReference type="SAM" id="MobiDB-lite"/>
    </source>
</evidence>
<feature type="compositionally biased region" description="Low complexity" evidence="22">
    <location>
        <begin position="56"/>
        <end position="66"/>
    </location>
</feature>
<keyword evidence="16 19" id="KW-0998">Cell outer membrane</keyword>
<comment type="subcellular location">
    <subcellularLocation>
        <location evidence="1 19">Cell outer membrane</location>
        <topology evidence="1 19">Multi-pass membrane protein</topology>
    </subcellularLocation>
</comment>
<evidence type="ECO:0000259" key="24">
    <source>
        <dbReference type="Pfam" id="PF00593"/>
    </source>
</evidence>
<dbReference type="FunFam" id="2.170.130.10:FF:000001">
    <property type="entry name" value="Catecholate siderophore TonB-dependent receptor"/>
    <property type="match status" value="1"/>
</dbReference>
<feature type="short sequence motif" description="TonB C-terminal box" evidence="20">
    <location>
        <begin position="694"/>
        <end position="711"/>
    </location>
</feature>